<feature type="compositionally biased region" description="Basic and acidic residues" evidence="1">
    <location>
        <begin position="40"/>
        <end position="75"/>
    </location>
</feature>
<keyword evidence="3" id="KW-1185">Reference proteome</keyword>
<gene>
    <name evidence="2" type="ORF">LLUT_LOCUS33707</name>
</gene>
<evidence type="ECO:0000256" key="1">
    <source>
        <dbReference type="SAM" id="MobiDB-lite"/>
    </source>
</evidence>
<feature type="region of interest" description="Disordered" evidence="1">
    <location>
        <begin position="111"/>
        <end position="133"/>
    </location>
</feature>
<accession>A0AAV1YF32</accession>
<dbReference type="AlphaFoldDB" id="A0AAV1YF32"/>
<feature type="compositionally biased region" description="Basic residues" evidence="1">
    <location>
        <begin position="120"/>
        <end position="133"/>
    </location>
</feature>
<proteinExistence type="predicted"/>
<feature type="compositionally biased region" description="Basic and acidic residues" evidence="1">
    <location>
        <begin position="1"/>
        <end position="11"/>
    </location>
</feature>
<comment type="caution">
    <text evidence="2">The sequence shown here is derived from an EMBL/GenBank/DDBJ whole genome shotgun (WGS) entry which is preliminary data.</text>
</comment>
<evidence type="ECO:0000313" key="2">
    <source>
        <dbReference type="EMBL" id="CAL0332647.1"/>
    </source>
</evidence>
<feature type="region of interest" description="Disordered" evidence="1">
    <location>
        <begin position="1"/>
        <end position="83"/>
    </location>
</feature>
<sequence>MREPGSSKAREGTLNLRESNGLGLFGTTEEGGQDLDLVEIEEREKAEGDSMKDYPGKSSDGAKEHEKKQKVEKNSSAELHGNQLVKQAKLLKRILNLSMDQSPQMLTTKLHFVQDDKSSSRSRKTKNKGKTQI</sequence>
<organism evidence="2 3">
    <name type="scientific">Lupinus luteus</name>
    <name type="common">European yellow lupine</name>
    <dbReference type="NCBI Taxonomy" id="3873"/>
    <lineage>
        <taxon>Eukaryota</taxon>
        <taxon>Viridiplantae</taxon>
        <taxon>Streptophyta</taxon>
        <taxon>Embryophyta</taxon>
        <taxon>Tracheophyta</taxon>
        <taxon>Spermatophyta</taxon>
        <taxon>Magnoliopsida</taxon>
        <taxon>eudicotyledons</taxon>
        <taxon>Gunneridae</taxon>
        <taxon>Pentapetalae</taxon>
        <taxon>rosids</taxon>
        <taxon>fabids</taxon>
        <taxon>Fabales</taxon>
        <taxon>Fabaceae</taxon>
        <taxon>Papilionoideae</taxon>
        <taxon>50 kb inversion clade</taxon>
        <taxon>genistoids sensu lato</taxon>
        <taxon>core genistoids</taxon>
        <taxon>Genisteae</taxon>
        <taxon>Lupinus</taxon>
    </lineage>
</organism>
<evidence type="ECO:0000313" key="3">
    <source>
        <dbReference type="Proteomes" id="UP001497480"/>
    </source>
</evidence>
<reference evidence="2 3" key="1">
    <citation type="submission" date="2024-03" db="EMBL/GenBank/DDBJ databases">
        <authorList>
            <person name="Martinez-Hernandez J."/>
        </authorList>
    </citation>
    <scope>NUCLEOTIDE SEQUENCE [LARGE SCALE GENOMIC DNA]</scope>
</reference>
<feature type="compositionally biased region" description="Low complexity" evidence="1">
    <location>
        <begin position="21"/>
        <end position="30"/>
    </location>
</feature>
<dbReference type="EMBL" id="CAXHTB010000024">
    <property type="protein sequence ID" value="CAL0332647.1"/>
    <property type="molecule type" value="Genomic_DNA"/>
</dbReference>
<dbReference type="Proteomes" id="UP001497480">
    <property type="component" value="Unassembled WGS sequence"/>
</dbReference>
<protein>
    <submittedName>
        <fullName evidence="2">Uncharacterized protein</fullName>
    </submittedName>
</protein>
<name>A0AAV1YF32_LUPLU</name>